<evidence type="ECO:0000256" key="3">
    <source>
        <dbReference type="ARBA" id="ARBA00022723"/>
    </source>
</evidence>
<reference evidence="7 8" key="1">
    <citation type="submission" date="2019-02" db="EMBL/GenBank/DDBJ databases">
        <title>Deep-cultivation of Planctomycetes and their phenomic and genomic characterization uncovers novel biology.</title>
        <authorList>
            <person name="Wiegand S."/>
            <person name="Jogler M."/>
            <person name="Boedeker C."/>
            <person name="Pinto D."/>
            <person name="Vollmers J."/>
            <person name="Rivas-Marin E."/>
            <person name="Kohn T."/>
            <person name="Peeters S.H."/>
            <person name="Heuer A."/>
            <person name="Rast P."/>
            <person name="Oberbeckmann S."/>
            <person name="Bunk B."/>
            <person name="Jeske O."/>
            <person name="Meyerdierks A."/>
            <person name="Storesund J.E."/>
            <person name="Kallscheuer N."/>
            <person name="Luecker S."/>
            <person name="Lage O.M."/>
            <person name="Pohl T."/>
            <person name="Merkel B.J."/>
            <person name="Hornburger P."/>
            <person name="Mueller R.-W."/>
            <person name="Bruemmer F."/>
            <person name="Labrenz M."/>
            <person name="Spormann A.M."/>
            <person name="Op den Camp H."/>
            <person name="Overmann J."/>
            <person name="Amann R."/>
            <person name="Jetten M.S.M."/>
            <person name="Mascher T."/>
            <person name="Medema M.H."/>
            <person name="Devos D.P."/>
            <person name="Kaster A.-K."/>
            <person name="Ovreas L."/>
            <person name="Rohde M."/>
            <person name="Galperin M.Y."/>
            <person name="Jogler C."/>
        </authorList>
    </citation>
    <scope>NUCLEOTIDE SEQUENCE [LARGE SCALE GENOMIC DNA]</scope>
    <source>
        <strain evidence="7 8">Pan189</strain>
    </source>
</reference>
<protein>
    <submittedName>
        <fullName evidence="7">UDP-2,3-diacylglucosamine hydrolase</fullName>
    </submittedName>
</protein>
<gene>
    <name evidence="7" type="ORF">Pan189_37700</name>
</gene>
<dbReference type="PANTHER" id="PTHR34990">
    <property type="entry name" value="UDP-2,3-DIACYLGLUCOSAMINE HYDROLASE-RELATED"/>
    <property type="match status" value="1"/>
</dbReference>
<dbReference type="GO" id="GO:0016020">
    <property type="term" value="C:membrane"/>
    <property type="evidence" value="ECO:0007669"/>
    <property type="project" value="GOC"/>
</dbReference>
<keyword evidence="1" id="KW-1003">Cell membrane</keyword>
<dbReference type="PANTHER" id="PTHR34990:SF2">
    <property type="entry name" value="BLL8164 PROTEIN"/>
    <property type="match status" value="1"/>
</dbReference>
<evidence type="ECO:0000259" key="6">
    <source>
        <dbReference type="Pfam" id="PF00149"/>
    </source>
</evidence>
<dbReference type="InterPro" id="IPR029052">
    <property type="entry name" value="Metallo-depent_PP-like"/>
</dbReference>
<dbReference type="InterPro" id="IPR004843">
    <property type="entry name" value="Calcineurin-like_PHP"/>
</dbReference>
<keyword evidence="4" id="KW-0472">Membrane</keyword>
<dbReference type="GO" id="GO:0009245">
    <property type="term" value="P:lipid A biosynthetic process"/>
    <property type="evidence" value="ECO:0007669"/>
    <property type="project" value="TreeGrafter"/>
</dbReference>
<evidence type="ECO:0000256" key="1">
    <source>
        <dbReference type="ARBA" id="ARBA00022475"/>
    </source>
</evidence>
<keyword evidence="7" id="KW-0378">Hydrolase</keyword>
<dbReference type="Proteomes" id="UP000317318">
    <property type="component" value="Chromosome"/>
</dbReference>
<proteinExistence type="predicted"/>
<keyword evidence="3" id="KW-0479">Metal-binding</keyword>
<keyword evidence="2" id="KW-0997">Cell inner membrane</keyword>
<evidence type="ECO:0000256" key="2">
    <source>
        <dbReference type="ARBA" id="ARBA00022519"/>
    </source>
</evidence>
<dbReference type="AlphaFoldDB" id="A0A517R641"/>
<keyword evidence="8" id="KW-1185">Reference proteome</keyword>
<dbReference type="GO" id="GO:0008758">
    <property type="term" value="F:UDP-2,3-diacylglucosamine hydrolase activity"/>
    <property type="evidence" value="ECO:0007669"/>
    <property type="project" value="TreeGrafter"/>
</dbReference>
<evidence type="ECO:0000313" key="8">
    <source>
        <dbReference type="Proteomes" id="UP000317318"/>
    </source>
</evidence>
<dbReference type="Pfam" id="PF00149">
    <property type="entry name" value="Metallophos"/>
    <property type="match status" value="1"/>
</dbReference>
<dbReference type="InterPro" id="IPR043461">
    <property type="entry name" value="LpxH-like"/>
</dbReference>
<dbReference type="SUPFAM" id="SSF56300">
    <property type="entry name" value="Metallo-dependent phosphatases"/>
    <property type="match status" value="1"/>
</dbReference>
<dbReference type="GO" id="GO:0046872">
    <property type="term" value="F:metal ion binding"/>
    <property type="evidence" value="ECO:0007669"/>
    <property type="project" value="UniProtKB-KW"/>
</dbReference>
<name>A0A517R641_9PLAN</name>
<organism evidence="7 8">
    <name type="scientific">Stratiformator vulcanicus</name>
    <dbReference type="NCBI Taxonomy" id="2527980"/>
    <lineage>
        <taxon>Bacteria</taxon>
        <taxon>Pseudomonadati</taxon>
        <taxon>Planctomycetota</taxon>
        <taxon>Planctomycetia</taxon>
        <taxon>Planctomycetales</taxon>
        <taxon>Planctomycetaceae</taxon>
        <taxon>Stratiformator</taxon>
    </lineage>
</organism>
<evidence type="ECO:0000256" key="5">
    <source>
        <dbReference type="ARBA" id="ARBA00023211"/>
    </source>
</evidence>
<evidence type="ECO:0000313" key="7">
    <source>
        <dbReference type="EMBL" id="QDT39364.1"/>
    </source>
</evidence>
<dbReference type="EMBL" id="CP036268">
    <property type="protein sequence ID" value="QDT39364.1"/>
    <property type="molecule type" value="Genomic_DNA"/>
</dbReference>
<dbReference type="OrthoDB" id="9802481at2"/>
<dbReference type="Gene3D" id="3.60.21.10">
    <property type="match status" value="1"/>
</dbReference>
<sequence length="307" mass="34379">MTSATLAGDAMPLSEQNGSDVRSIFVSDVHLGCKHARAERFLTFLHAYQPENLYLVGDIIDGWRLRRLWHWTATYDAILQRLVAMADSGTNVLYTPGNHDNFLRTFPLQMGGITIADEFVHETAHGHRYLVTHGDKFDRFEQGAQWISVVATFAYEIMLYGNRMLSFVRGRKGDFSLCASLKSKAKWLVRFFSDFEKTLGEHASANDCHGVICGHIHRPNRLDVDDVTYFNTGDWIEHSTALIEYNCGTMQLVEYDGIDCRPIATIPAEAIPQTAQAGETLRPRNELAEEEVTPLGSVAVAEPALAN</sequence>
<dbReference type="KEGG" id="svp:Pan189_37700"/>
<dbReference type="RefSeq" id="WP_145365508.1">
    <property type="nucleotide sequence ID" value="NZ_CP036268.1"/>
</dbReference>
<keyword evidence="5" id="KW-0464">Manganese</keyword>
<accession>A0A517R641</accession>
<feature type="domain" description="Calcineurin-like phosphoesterase" evidence="6">
    <location>
        <begin position="24"/>
        <end position="219"/>
    </location>
</feature>
<dbReference type="CDD" id="cd07398">
    <property type="entry name" value="MPP_YbbF-LpxH"/>
    <property type="match status" value="1"/>
</dbReference>
<evidence type="ECO:0000256" key="4">
    <source>
        <dbReference type="ARBA" id="ARBA00023136"/>
    </source>
</evidence>